<dbReference type="OrthoDB" id="1932754at2759"/>
<dbReference type="AlphaFoldDB" id="A0A2H9ZY89"/>
<evidence type="ECO:0000259" key="2">
    <source>
        <dbReference type="Pfam" id="PF03108"/>
    </source>
</evidence>
<feature type="domain" description="Transposase MuDR plant" evidence="2">
    <location>
        <begin position="67"/>
        <end position="117"/>
    </location>
</feature>
<dbReference type="STRING" id="1088818.A0A2H9ZY89"/>
<keyword evidence="4" id="KW-1185">Reference proteome</keyword>
<dbReference type="Pfam" id="PF03108">
    <property type="entry name" value="DBD_Tnp_Mut"/>
    <property type="match status" value="1"/>
</dbReference>
<evidence type="ECO:0000313" key="3">
    <source>
        <dbReference type="EMBL" id="PKA48259.1"/>
    </source>
</evidence>
<dbReference type="EMBL" id="KZ452690">
    <property type="protein sequence ID" value="PKA48259.1"/>
    <property type="molecule type" value="Genomic_DNA"/>
</dbReference>
<accession>A0A2H9ZY89</accession>
<feature type="region of interest" description="Disordered" evidence="1">
    <location>
        <begin position="1"/>
        <end position="40"/>
    </location>
</feature>
<evidence type="ECO:0000256" key="1">
    <source>
        <dbReference type="SAM" id="MobiDB-lite"/>
    </source>
</evidence>
<protein>
    <recommendedName>
        <fullName evidence="2">Transposase MuDR plant domain-containing protein</fullName>
    </recommendedName>
</protein>
<evidence type="ECO:0000313" key="4">
    <source>
        <dbReference type="Proteomes" id="UP000236161"/>
    </source>
</evidence>
<reference evidence="3 4" key="1">
    <citation type="journal article" date="2017" name="Nature">
        <title>The Apostasia genome and the evolution of orchids.</title>
        <authorList>
            <person name="Zhang G.Q."/>
            <person name="Liu K.W."/>
            <person name="Li Z."/>
            <person name="Lohaus R."/>
            <person name="Hsiao Y.Y."/>
            <person name="Niu S.C."/>
            <person name="Wang J.Y."/>
            <person name="Lin Y.C."/>
            <person name="Xu Q."/>
            <person name="Chen L.J."/>
            <person name="Yoshida K."/>
            <person name="Fujiwara S."/>
            <person name="Wang Z.W."/>
            <person name="Zhang Y.Q."/>
            <person name="Mitsuda N."/>
            <person name="Wang M."/>
            <person name="Liu G.H."/>
            <person name="Pecoraro L."/>
            <person name="Huang H.X."/>
            <person name="Xiao X.J."/>
            <person name="Lin M."/>
            <person name="Wu X.Y."/>
            <person name="Wu W.L."/>
            <person name="Chen Y.Y."/>
            <person name="Chang S.B."/>
            <person name="Sakamoto S."/>
            <person name="Ohme-Takagi M."/>
            <person name="Yagi M."/>
            <person name="Zeng S.J."/>
            <person name="Shen C.Y."/>
            <person name="Yeh C.M."/>
            <person name="Luo Y.B."/>
            <person name="Tsai W.C."/>
            <person name="Van de Peer Y."/>
            <person name="Liu Z.J."/>
        </authorList>
    </citation>
    <scope>NUCLEOTIDE SEQUENCE [LARGE SCALE GENOMIC DNA]</scope>
    <source>
        <strain evidence="4">cv. Shenzhen</strain>
        <tissue evidence="3">Stem</tissue>
    </source>
</reference>
<organism evidence="3 4">
    <name type="scientific">Apostasia shenzhenica</name>
    <dbReference type="NCBI Taxonomy" id="1088818"/>
    <lineage>
        <taxon>Eukaryota</taxon>
        <taxon>Viridiplantae</taxon>
        <taxon>Streptophyta</taxon>
        <taxon>Embryophyta</taxon>
        <taxon>Tracheophyta</taxon>
        <taxon>Spermatophyta</taxon>
        <taxon>Magnoliopsida</taxon>
        <taxon>Liliopsida</taxon>
        <taxon>Asparagales</taxon>
        <taxon>Orchidaceae</taxon>
        <taxon>Apostasioideae</taxon>
        <taxon>Apostasia</taxon>
    </lineage>
</organism>
<dbReference type="PANTHER" id="PTHR31973:SF187">
    <property type="entry name" value="MUTATOR TRANSPOSASE MUDRA PROTEIN"/>
    <property type="match status" value="1"/>
</dbReference>
<dbReference type="InterPro" id="IPR004332">
    <property type="entry name" value="Transposase_MuDR"/>
</dbReference>
<dbReference type="PANTHER" id="PTHR31973">
    <property type="entry name" value="POLYPROTEIN, PUTATIVE-RELATED"/>
    <property type="match status" value="1"/>
</dbReference>
<name>A0A2H9ZY89_9ASPA</name>
<dbReference type="Proteomes" id="UP000236161">
    <property type="component" value="Unassembled WGS sequence"/>
</dbReference>
<gene>
    <name evidence="3" type="ORF">AXF42_Ash021699</name>
</gene>
<feature type="compositionally biased region" description="Polar residues" evidence="1">
    <location>
        <begin position="1"/>
        <end position="10"/>
    </location>
</feature>
<proteinExistence type="predicted"/>
<sequence length="209" mass="24045">MKKNIQSNDVVSDETKESSGFDELNSESDPMHIDELDVNPSRMSFSSDSSYSEMELEIYSKKLEVIEGSVFPDKQSLKDAIIKKAVMEKFRIRIQYSEKNRLIVICATKGCSWRVRGNIIPEFDKWKITKFINEHSCSGLKKSNEMVTSSWIASLIKETVKARPDISPRQLKQKLKEGYGLKLPYMKVWRSRATAKKLIFGEADDSYKL</sequence>